<organism evidence="2 3">
    <name type="scientific">Microbacterium endophyticum</name>
    <dbReference type="NCBI Taxonomy" id="1526412"/>
    <lineage>
        <taxon>Bacteria</taxon>
        <taxon>Bacillati</taxon>
        <taxon>Actinomycetota</taxon>
        <taxon>Actinomycetes</taxon>
        <taxon>Micrococcales</taxon>
        <taxon>Microbacteriaceae</taxon>
        <taxon>Microbacterium</taxon>
    </lineage>
</organism>
<proteinExistence type="predicted"/>
<dbReference type="Proteomes" id="UP000529310">
    <property type="component" value="Unassembled WGS sequence"/>
</dbReference>
<keyword evidence="2" id="KW-0030">Aminoacyl-tRNA synthetase</keyword>
<evidence type="ECO:0000313" key="3">
    <source>
        <dbReference type="Proteomes" id="UP000529310"/>
    </source>
</evidence>
<dbReference type="GO" id="GO:0003676">
    <property type="term" value="F:nucleic acid binding"/>
    <property type="evidence" value="ECO:0007669"/>
    <property type="project" value="InterPro"/>
</dbReference>
<dbReference type="CDD" id="cd04100">
    <property type="entry name" value="Asp_Lys_Asn_RS_N"/>
    <property type="match status" value="1"/>
</dbReference>
<name>A0A7W4V474_9MICO</name>
<keyword evidence="3" id="KW-1185">Reference proteome</keyword>
<dbReference type="EMBL" id="JACHWQ010000003">
    <property type="protein sequence ID" value="MBB2975980.1"/>
    <property type="molecule type" value="Genomic_DNA"/>
</dbReference>
<dbReference type="AlphaFoldDB" id="A0A7W4V474"/>
<dbReference type="InterPro" id="IPR004365">
    <property type="entry name" value="NA-bd_OB_tRNA"/>
</dbReference>
<sequence>MSERVLISELQSRADGAVSVSGWVETVRDQKKVQFVILRDETGAVQL</sequence>
<dbReference type="Pfam" id="PF01336">
    <property type="entry name" value="tRNA_anti-codon"/>
    <property type="match status" value="1"/>
</dbReference>
<gene>
    <name evidence="2" type="ORF">FHX49_001547</name>
</gene>
<comment type="caution">
    <text evidence="2">The sequence shown here is derived from an EMBL/GenBank/DDBJ whole genome shotgun (WGS) entry which is preliminary data.</text>
</comment>
<dbReference type="InterPro" id="IPR012340">
    <property type="entry name" value="NA-bd_OB-fold"/>
</dbReference>
<evidence type="ECO:0000313" key="2">
    <source>
        <dbReference type="EMBL" id="MBB2975980.1"/>
    </source>
</evidence>
<dbReference type="SUPFAM" id="SSF50249">
    <property type="entry name" value="Nucleic acid-binding proteins"/>
    <property type="match status" value="1"/>
</dbReference>
<feature type="domain" description="OB" evidence="1">
    <location>
        <begin position="18"/>
        <end position="47"/>
    </location>
</feature>
<accession>A0A7W4V474</accession>
<keyword evidence="2" id="KW-0436">Ligase</keyword>
<reference evidence="2 3" key="1">
    <citation type="submission" date="2020-08" db="EMBL/GenBank/DDBJ databases">
        <title>Sequencing the genomes of 1000 actinobacteria strains.</title>
        <authorList>
            <person name="Klenk H.-P."/>
        </authorList>
    </citation>
    <scope>NUCLEOTIDE SEQUENCE [LARGE SCALE GENOMIC DNA]</scope>
    <source>
        <strain evidence="2 3">DSM 27099</strain>
    </source>
</reference>
<dbReference type="Gene3D" id="2.40.50.140">
    <property type="entry name" value="Nucleic acid-binding proteins"/>
    <property type="match status" value="1"/>
</dbReference>
<protein>
    <submittedName>
        <fullName evidence="2">Aspartyl/asparaginyl-tRNA synthetase</fullName>
    </submittedName>
</protein>
<dbReference type="GO" id="GO:0004812">
    <property type="term" value="F:aminoacyl-tRNA ligase activity"/>
    <property type="evidence" value="ECO:0007669"/>
    <property type="project" value="UniProtKB-KW"/>
</dbReference>
<evidence type="ECO:0000259" key="1">
    <source>
        <dbReference type="Pfam" id="PF01336"/>
    </source>
</evidence>